<reference evidence="9" key="2">
    <citation type="submission" date="2025-08" db="UniProtKB">
        <authorList>
            <consortium name="RefSeq"/>
        </authorList>
    </citation>
    <scope>IDENTIFICATION</scope>
    <source>
        <tissue evidence="9">Leaf</tissue>
    </source>
</reference>
<evidence type="ECO:0000313" key="8">
    <source>
        <dbReference type="Proteomes" id="UP000827889"/>
    </source>
</evidence>
<evidence type="ECO:0000256" key="1">
    <source>
        <dbReference type="ARBA" id="ARBA00004123"/>
    </source>
</evidence>
<keyword evidence="2" id="KW-0677">Repeat</keyword>
<keyword evidence="4" id="KW-0238">DNA-binding</keyword>
<evidence type="ECO:0000259" key="7">
    <source>
        <dbReference type="PROSITE" id="PS50863"/>
    </source>
</evidence>
<dbReference type="InterPro" id="IPR015300">
    <property type="entry name" value="DNA-bd_pseudobarrel_sf"/>
</dbReference>
<dbReference type="SMART" id="SM01019">
    <property type="entry name" value="B3"/>
    <property type="match status" value="2"/>
</dbReference>
<dbReference type="CDD" id="cd10017">
    <property type="entry name" value="B3_DNA"/>
    <property type="match status" value="2"/>
</dbReference>
<keyword evidence="6" id="KW-0539">Nucleus</keyword>
<gene>
    <name evidence="9" type="primary">LOC115740166</name>
</gene>
<keyword evidence="3" id="KW-0805">Transcription regulation</keyword>
<name>A0A8B8P4E2_9MYRT</name>
<feature type="domain" description="TF-B3" evidence="7">
    <location>
        <begin position="196"/>
        <end position="296"/>
    </location>
</feature>
<dbReference type="SUPFAM" id="SSF101936">
    <property type="entry name" value="DNA-binding pseudobarrel domain"/>
    <property type="match status" value="2"/>
</dbReference>
<evidence type="ECO:0000256" key="2">
    <source>
        <dbReference type="ARBA" id="ARBA00022737"/>
    </source>
</evidence>
<dbReference type="Proteomes" id="UP000827889">
    <property type="component" value="Chromosome 1"/>
</dbReference>
<evidence type="ECO:0000256" key="4">
    <source>
        <dbReference type="ARBA" id="ARBA00023125"/>
    </source>
</evidence>
<protein>
    <submittedName>
        <fullName evidence="9">B3 domain-containing protein At5g66980</fullName>
    </submittedName>
</protein>
<dbReference type="GO" id="GO:0005634">
    <property type="term" value="C:nucleus"/>
    <property type="evidence" value="ECO:0007669"/>
    <property type="project" value="UniProtKB-SubCell"/>
</dbReference>
<dbReference type="InterPro" id="IPR039218">
    <property type="entry name" value="REM_fam"/>
</dbReference>
<dbReference type="AlphaFoldDB" id="A0A8B8P4E2"/>
<evidence type="ECO:0000313" key="9">
    <source>
        <dbReference type="RefSeq" id="XP_030529459.1"/>
    </source>
</evidence>
<evidence type="ECO:0000256" key="5">
    <source>
        <dbReference type="ARBA" id="ARBA00023163"/>
    </source>
</evidence>
<keyword evidence="5" id="KW-0804">Transcription</keyword>
<dbReference type="GO" id="GO:0003677">
    <property type="term" value="F:DNA binding"/>
    <property type="evidence" value="ECO:0007669"/>
    <property type="project" value="UniProtKB-KW"/>
</dbReference>
<dbReference type="OrthoDB" id="1094641at2759"/>
<dbReference type="RefSeq" id="XP_030529459.1">
    <property type="nucleotide sequence ID" value="XM_030673599.2"/>
</dbReference>
<keyword evidence="8" id="KW-1185">Reference proteome</keyword>
<evidence type="ECO:0000256" key="6">
    <source>
        <dbReference type="ARBA" id="ARBA00023242"/>
    </source>
</evidence>
<dbReference type="Gene3D" id="2.40.330.10">
    <property type="entry name" value="DNA-binding pseudobarrel domain"/>
    <property type="match status" value="2"/>
</dbReference>
<proteinExistence type="predicted"/>
<dbReference type="InterPro" id="IPR003340">
    <property type="entry name" value="B3_DNA-bd"/>
</dbReference>
<reference evidence="8" key="1">
    <citation type="submission" date="2025-05" db="UniProtKB">
        <authorList>
            <consortium name="RefSeq"/>
        </authorList>
    </citation>
    <scope>NUCLEOTIDE SEQUENCE [LARGE SCALE GENOMIC DNA]</scope>
</reference>
<accession>A0A8B8P4E2</accession>
<dbReference type="PANTHER" id="PTHR31674:SF62">
    <property type="entry name" value="B3 DOMAIN-CONTAINING PROTEIN REM14-RELATED"/>
    <property type="match status" value="1"/>
</dbReference>
<comment type="subcellular location">
    <subcellularLocation>
        <location evidence="1">Nucleus</location>
    </subcellularLocation>
</comment>
<organism evidence="8 9">
    <name type="scientific">Rhodamnia argentea</name>
    <dbReference type="NCBI Taxonomy" id="178133"/>
    <lineage>
        <taxon>Eukaryota</taxon>
        <taxon>Viridiplantae</taxon>
        <taxon>Streptophyta</taxon>
        <taxon>Embryophyta</taxon>
        <taxon>Tracheophyta</taxon>
        <taxon>Spermatophyta</taxon>
        <taxon>Magnoliopsida</taxon>
        <taxon>eudicotyledons</taxon>
        <taxon>Gunneridae</taxon>
        <taxon>Pentapetalae</taxon>
        <taxon>rosids</taxon>
        <taxon>malvids</taxon>
        <taxon>Myrtales</taxon>
        <taxon>Myrtaceae</taxon>
        <taxon>Myrtoideae</taxon>
        <taxon>Myrteae</taxon>
        <taxon>Australasian group</taxon>
        <taxon>Rhodamnia</taxon>
    </lineage>
</organism>
<dbReference type="KEGG" id="rarg:115740166"/>
<evidence type="ECO:0000256" key="3">
    <source>
        <dbReference type="ARBA" id="ARBA00023015"/>
    </source>
</evidence>
<dbReference type="Pfam" id="PF02362">
    <property type="entry name" value="B3"/>
    <property type="match status" value="2"/>
</dbReference>
<sequence length="308" mass="35920">MSDRRPRKTSSSGEPLEFFKVYLPSFSSHQLLIPLDFVKHFKGVVPKDAVLKDTTGRSWPIRIAEVGNKLFMKSGWRDFVIDHSLDFADLLIFRYNTDSVFLVKVFGKNGCRKELTSRINRPVAVMKNEELADEVNETEQNQRRPVRACKRKFSELNIRRMENHVSQRDSQFKTKPEFVGETVRKCSSETYAMPKNPHFVSSISKYRMRTMYIPTPFLKTNRIKLNPDEEMIVRDQNGRTWPTQIKETKDGRFFLSSGWIEFRKKNLRLGNQCVFEFVLGEGNTCSETIARVLPRGLKIEKNHFVVKA</sequence>
<dbReference type="PROSITE" id="PS50863">
    <property type="entry name" value="B3"/>
    <property type="match status" value="2"/>
</dbReference>
<feature type="domain" description="TF-B3" evidence="7">
    <location>
        <begin position="16"/>
        <end position="109"/>
    </location>
</feature>
<dbReference type="GeneID" id="115740166"/>
<dbReference type="PANTHER" id="PTHR31674">
    <property type="entry name" value="B3 DOMAIN-CONTAINING PROTEIN REM-LIKE 3-RELATED"/>
    <property type="match status" value="1"/>
</dbReference>